<comment type="function">
    <text evidence="5">Catalyzes the condensation of acetyl-CoA with acetoacetyl-CoA to form HMG-CoA.</text>
</comment>
<feature type="domain" description="Hydroxymethylglutaryl-coenzyme A synthase C-terminal" evidence="7">
    <location>
        <begin position="203"/>
        <end position="507"/>
    </location>
</feature>
<dbReference type="Pfam" id="PF08540">
    <property type="entry name" value="HMG_CoA_synt_C"/>
    <property type="match status" value="1"/>
</dbReference>
<comment type="catalytic activity">
    <reaction evidence="5">
        <text>acetoacetyl-CoA + acetyl-CoA + H2O = (3S)-3-hydroxy-3-methylglutaryl-CoA + CoA + H(+)</text>
        <dbReference type="Rhea" id="RHEA:10188"/>
        <dbReference type="ChEBI" id="CHEBI:15377"/>
        <dbReference type="ChEBI" id="CHEBI:15378"/>
        <dbReference type="ChEBI" id="CHEBI:43074"/>
        <dbReference type="ChEBI" id="CHEBI:57286"/>
        <dbReference type="ChEBI" id="CHEBI:57287"/>
        <dbReference type="ChEBI" id="CHEBI:57288"/>
        <dbReference type="EC" id="2.3.3.10"/>
    </reaction>
</comment>
<dbReference type="Pfam" id="PF01154">
    <property type="entry name" value="HMG_CoA_synt_N"/>
    <property type="match status" value="1"/>
</dbReference>
<keyword evidence="5" id="KW-0443">Lipid metabolism</keyword>
<feature type="binding site" evidence="4">
    <location>
        <position position="288"/>
    </location>
    <ligand>
        <name>CoA</name>
        <dbReference type="ChEBI" id="CHEBI:57287"/>
    </ligand>
</feature>
<keyword evidence="9" id="KW-1185">Reference proteome</keyword>
<dbReference type="PANTHER" id="PTHR43323:SF2">
    <property type="entry name" value="HYDROXYMETHYLGLUTARYL-COA SYNTHASE"/>
    <property type="match status" value="1"/>
</dbReference>
<evidence type="ECO:0000259" key="7">
    <source>
        <dbReference type="Pfam" id="PF08540"/>
    </source>
</evidence>
<feature type="active site" description="Proton donor/acceptor" evidence="3">
    <location>
        <position position="279"/>
    </location>
</feature>
<dbReference type="EC" id="2.3.3.10" evidence="5"/>
<comment type="pathway">
    <text evidence="5">Metabolic intermediate biosynthesis; (R)-mevalonate biosynthesis; (R)-mevalonate from acetyl-CoA: step 2/3.</text>
</comment>
<reference evidence="8 9" key="1">
    <citation type="submission" date="2024-10" db="EMBL/GenBank/DDBJ databases">
        <authorList>
            <person name="Kim D."/>
        </authorList>
    </citation>
    <scope>NUCLEOTIDE SEQUENCE [LARGE SCALE GENOMIC DNA]</scope>
    <source>
        <strain evidence="8">Taebaek</strain>
    </source>
</reference>
<dbReference type="InterPro" id="IPR013528">
    <property type="entry name" value="HMG_CoA_synth_N"/>
</dbReference>
<keyword evidence="2 5" id="KW-0808">Transferase</keyword>
<dbReference type="CDD" id="cd00827">
    <property type="entry name" value="init_cond_enzymes"/>
    <property type="match status" value="1"/>
</dbReference>
<accession>A0ABD2IYZ2</accession>
<comment type="caution">
    <text evidence="8">The sequence shown here is derived from an EMBL/GenBank/DDBJ whole genome shotgun (WGS) entry which is preliminary data.</text>
</comment>
<keyword evidence="5" id="KW-0756">Sterol biosynthesis</keyword>
<feature type="binding site" evidence="4">
    <location>
        <position position="239"/>
    </location>
    <ligand>
        <name>CoA</name>
        <dbReference type="ChEBI" id="CHEBI:57287"/>
    </ligand>
</feature>
<feature type="active site" description="Acyl-thioester intermediate" evidence="3">
    <location>
        <position position="144"/>
    </location>
</feature>
<feature type="domain" description="Hydroxymethylglutaryl-coenzyme A synthase N-terminal" evidence="6">
    <location>
        <begin position="30"/>
        <end position="202"/>
    </location>
</feature>
<evidence type="ECO:0000313" key="8">
    <source>
        <dbReference type="EMBL" id="KAL3085117.1"/>
    </source>
</evidence>
<keyword evidence="5" id="KW-0753">Steroid metabolism</keyword>
<dbReference type="InterPro" id="IPR016039">
    <property type="entry name" value="Thiolase-like"/>
</dbReference>
<protein>
    <recommendedName>
        <fullName evidence="5">Hydroxymethylglutaryl-CoA synthase</fullName>
        <shortName evidence="5">HMG-CoA synthase</shortName>
        <ecNumber evidence="5">2.3.3.10</ecNumber>
    </recommendedName>
    <alternativeName>
        <fullName evidence="5">3-hydroxy-3-methylglutaryl coenzyme A synthase</fullName>
    </alternativeName>
</protein>
<evidence type="ECO:0000313" key="9">
    <source>
        <dbReference type="Proteomes" id="UP001620645"/>
    </source>
</evidence>
<evidence type="ECO:0000256" key="2">
    <source>
        <dbReference type="ARBA" id="ARBA00022679"/>
    </source>
</evidence>
<feature type="active site" description="Proton donor/acceptor" evidence="3">
    <location>
        <position position="110"/>
    </location>
</feature>
<sequence length="514" mass="56842">MNNHHPTANGNGFGLTNGTHFADDFSESIKDVGIIGIELYFPKSYVNQEDLEKFDNVTSNKYVLGLGQQEMCFCHENEDVCSLSLTVTAALMDNYKVNPKDIGFLAVGTETLVDKSKSVKSVLMDLFADSGNMDLEGADEKNACFGGTQALFHAVDWMYANYATEKRLAIVVCADVAVYSAGPARCTGGAGAVAFLIGPNAPIALERGLRACHSQNVYDFYKPIGGVSTQFPRVDGPNSVETYLNAVDMCYGRFCEKWNKKFCTGPPCSLSDFVAVIFHSPYARLTQKAFSWLSFVDFKRGMMGDGVTADGDDLSDWNQLSAYKSKSLHEIFAVERTKSRSDGDRFTDKILRMSSRTADAKLNPFLEFSRRIGNMYTPSVYAQLINVFLNTELSDKSNGKRILLFSYGSGCIAAMYSLRFNLCTEKLMAAYGAIKQSAKKAHARLDQRIRHSPKQFTAATERTEKIVAGGETYIETPGDGKRSAGIPMFAGTFYLREIDSKQRRFYGQIDNADE</sequence>
<evidence type="ECO:0000256" key="5">
    <source>
        <dbReference type="RuleBase" id="RU364071"/>
    </source>
</evidence>
<proteinExistence type="inferred from homology"/>
<dbReference type="EMBL" id="JBICCN010000232">
    <property type="protein sequence ID" value="KAL3085117.1"/>
    <property type="molecule type" value="Genomic_DNA"/>
</dbReference>
<evidence type="ECO:0000259" key="6">
    <source>
        <dbReference type="Pfam" id="PF01154"/>
    </source>
</evidence>
<dbReference type="InterPro" id="IPR013746">
    <property type="entry name" value="HMG_CoA_synt_C_dom"/>
</dbReference>
<dbReference type="InterPro" id="IPR010122">
    <property type="entry name" value="HMG_CoA_synthase_euk"/>
</dbReference>
<name>A0ABD2IYZ2_HETSC</name>
<keyword evidence="5" id="KW-1207">Sterol metabolism</keyword>
<evidence type="ECO:0000256" key="1">
    <source>
        <dbReference type="ARBA" id="ARBA00007061"/>
    </source>
</evidence>
<dbReference type="GO" id="GO:0016126">
    <property type="term" value="P:sterol biosynthetic process"/>
    <property type="evidence" value="ECO:0007669"/>
    <property type="project" value="UniProtKB-KW"/>
</dbReference>
<dbReference type="Proteomes" id="UP001620645">
    <property type="component" value="Unassembled WGS sequence"/>
</dbReference>
<dbReference type="AlphaFoldDB" id="A0ABD2IYZ2"/>
<dbReference type="NCBIfam" id="TIGR01833">
    <property type="entry name" value="HMG-CoA-S_euk"/>
    <property type="match status" value="1"/>
</dbReference>
<gene>
    <name evidence="8" type="ORF">niasHS_010186</name>
</gene>
<comment type="similarity">
    <text evidence="1 5">Belongs to the thiolase-like superfamily. HMG-CoA synthase family.</text>
</comment>
<keyword evidence="5" id="KW-0752">Steroid biosynthesis</keyword>
<dbReference type="PANTHER" id="PTHR43323">
    <property type="entry name" value="3-HYDROXY-3-METHYLGLUTARYL COENZYME A SYNTHASE"/>
    <property type="match status" value="1"/>
</dbReference>
<dbReference type="GO" id="GO:0004421">
    <property type="term" value="F:hydroxymethylglutaryl-CoA synthase activity"/>
    <property type="evidence" value="ECO:0007669"/>
    <property type="project" value="UniProtKB-EC"/>
</dbReference>
<keyword evidence="5" id="KW-0444">Lipid biosynthesis</keyword>
<dbReference type="Gene3D" id="3.40.47.10">
    <property type="match status" value="1"/>
</dbReference>
<evidence type="ECO:0000256" key="3">
    <source>
        <dbReference type="PIRSR" id="PIRSR610122-1"/>
    </source>
</evidence>
<evidence type="ECO:0000256" key="4">
    <source>
        <dbReference type="PIRSR" id="PIRSR610122-2"/>
    </source>
</evidence>
<organism evidence="8 9">
    <name type="scientific">Heterodera schachtii</name>
    <name type="common">Sugarbeet cyst nematode worm</name>
    <name type="synonym">Tylenchus schachtii</name>
    <dbReference type="NCBI Taxonomy" id="97005"/>
    <lineage>
        <taxon>Eukaryota</taxon>
        <taxon>Metazoa</taxon>
        <taxon>Ecdysozoa</taxon>
        <taxon>Nematoda</taxon>
        <taxon>Chromadorea</taxon>
        <taxon>Rhabditida</taxon>
        <taxon>Tylenchina</taxon>
        <taxon>Tylenchomorpha</taxon>
        <taxon>Tylenchoidea</taxon>
        <taxon>Heteroderidae</taxon>
        <taxon>Heteroderinae</taxon>
        <taxon>Heterodera</taxon>
    </lineage>
</organism>
<dbReference type="SUPFAM" id="SSF53901">
    <property type="entry name" value="Thiolase-like"/>
    <property type="match status" value="2"/>
</dbReference>